<name>A0ABW6IJX1_9CYAN</name>
<accession>A0ABW6IJX1</accession>
<sequence>MAILSPQTVYENLKQLDIVDTVKSALYRQQAQEILADPSISLNWRQAIAERLNQANHQLTLLTVTGEDSY</sequence>
<proteinExistence type="predicted"/>
<reference evidence="1 2" key="1">
    <citation type="submission" date="2024-10" db="EMBL/GenBank/DDBJ databases">
        <authorList>
            <person name="Ratan Roy A."/>
            <person name="Morales Sandoval P.H."/>
            <person name="De Los Santos Villalobos S."/>
            <person name="Chakraborty S."/>
            <person name="Mukherjee J."/>
        </authorList>
    </citation>
    <scope>NUCLEOTIDE SEQUENCE [LARGE SCALE GENOMIC DNA]</scope>
    <source>
        <strain evidence="1 2">S1</strain>
    </source>
</reference>
<organism evidence="1 2">
    <name type="scientific">Almyronema epifaneia S1</name>
    <dbReference type="NCBI Taxonomy" id="2991925"/>
    <lineage>
        <taxon>Bacteria</taxon>
        <taxon>Bacillati</taxon>
        <taxon>Cyanobacteriota</taxon>
        <taxon>Cyanophyceae</taxon>
        <taxon>Nodosilineales</taxon>
        <taxon>Nodosilineaceae</taxon>
        <taxon>Almyronema</taxon>
        <taxon>Almyronema epifaneia</taxon>
    </lineage>
</organism>
<dbReference type="EMBL" id="JBHZOL010000095">
    <property type="protein sequence ID" value="MFE4107895.1"/>
    <property type="molecule type" value="Genomic_DNA"/>
</dbReference>
<comment type="caution">
    <text evidence="1">The sequence shown here is derived from an EMBL/GenBank/DDBJ whole genome shotgun (WGS) entry which is preliminary data.</text>
</comment>
<evidence type="ECO:0000313" key="1">
    <source>
        <dbReference type="EMBL" id="MFE4107895.1"/>
    </source>
</evidence>
<evidence type="ECO:0000313" key="2">
    <source>
        <dbReference type="Proteomes" id="UP001600165"/>
    </source>
</evidence>
<gene>
    <name evidence="1" type="ORF">ACFVKH_16540</name>
</gene>
<protein>
    <submittedName>
        <fullName evidence="1">Uncharacterized protein</fullName>
    </submittedName>
</protein>
<keyword evidence="2" id="KW-1185">Reference proteome</keyword>
<dbReference type="Proteomes" id="UP001600165">
    <property type="component" value="Unassembled WGS sequence"/>
</dbReference>
<dbReference type="RefSeq" id="WP_377967055.1">
    <property type="nucleotide sequence ID" value="NZ_JBHZOL010000095.1"/>
</dbReference>